<keyword evidence="4" id="KW-0067">ATP-binding</keyword>
<comment type="caution">
    <text evidence="6">The sequence shown here is derived from an EMBL/GenBank/DDBJ whole genome shotgun (WGS) entry which is preliminary data.</text>
</comment>
<dbReference type="PANTHER" id="PTHR43289:SF6">
    <property type="entry name" value="SERINE_THREONINE-PROTEIN KINASE NEKL-3"/>
    <property type="match status" value="1"/>
</dbReference>
<dbReference type="GO" id="GO:0004674">
    <property type="term" value="F:protein serine/threonine kinase activity"/>
    <property type="evidence" value="ECO:0007669"/>
    <property type="project" value="TreeGrafter"/>
</dbReference>
<evidence type="ECO:0000256" key="1">
    <source>
        <dbReference type="ARBA" id="ARBA00022679"/>
    </source>
</evidence>
<sequence length="229" mass="25319">MALFNPLLRVTAGLEELYRTIEAQRPPPRPLSPHDVYSDDEDDAINFGTFSTVYLARDTYVRSTDSTPHDEPSPHRLVAIKVARKGHQAMIQAEYQRLRKLELHSLTAPANSNLPTPSMTPFPNMFLLAYHAFRLVDGCYCFAMDALIGGPVSVKAYPSPSSNVVGLESTSEAFRINQIRKIAVQIIGTLGVLHRHRLIHADIKPDNILRVAPGKCTKPPAGQLFVPGV</sequence>
<evidence type="ECO:0000256" key="2">
    <source>
        <dbReference type="ARBA" id="ARBA00022741"/>
    </source>
</evidence>
<evidence type="ECO:0000256" key="3">
    <source>
        <dbReference type="ARBA" id="ARBA00022777"/>
    </source>
</evidence>
<evidence type="ECO:0000313" key="6">
    <source>
        <dbReference type="EMBL" id="KAJ1923441.1"/>
    </source>
</evidence>
<keyword evidence="3" id="KW-0418">Kinase</keyword>
<dbReference type="SUPFAM" id="SSF56112">
    <property type="entry name" value="Protein kinase-like (PK-like)"/>
    <property type="match status" value="1"/>
</dbReference>
<dbReference type="GO" id="GO:0005524">
    <property type="term" value="F:ATP binding"/>
    <property type="evidence" value="ECO:0007669"/>
    <property type="project" value="UniProtKB-KW"/>
</dbReference>
<protein>
    <recommendedName>
        <fullName evidence="5">Protein kinase domain-containing protein</fullName>
    </recommendedName>
</protein>
<dbReference type="Proteomes" id="UP001150569">
    <property type="component" value="Unassembled WGS sequence"/>
</dbReference>
<evidence type="ECO:0000259" key="5">
    <source>
        <dbReference type="PROSITE" id="PS50011"/>
    </source>
</evidence>
<proteinExistence type="predicted"/>
<dbReference type="PANTHER" id="PTHR43289">
    <property type="entry name" value="MITOGEN-ACTIVATED PROTEIN KINASE KINASE KINASE 20-RELATED"/>
    <property type="match status" value="1"/>
</dbReference>
<feature type="domain" description="Protein kinase" evidence="5">
    <location>
        <begin position="39"/>
        <end position="229"/>
    </location>
</feature>
<dbReference type="AlphaFoldDB" id="A0A9W8ABI0"/>
<name>A0A9W8ABI0_9FUNG</name>
<dbReference type="PROSITE" id="PS50011">
    <property type="entry name" value="PROTEIN_KINASE_DOM"/>
    <property type="match status" value="1"/>
</dbReference>
<keyword evidence="7" id="KW-1185">Reference proteome</keyword>
<accession>A0A9W8ABI0</accession>
<dbReference type="InterPro" id="IPR011009">
    <property type="entry name" value="Kinase-like_dom_sf"/>
</dbReference>
<evidence type="ECO:0000256" key="4">
    <source>
        <dbReference type="ARBA" id="ARBA00022840"/>
    </source>
</evidence>
<dbReference type="OrthoDB" id="4062651at2759"/>
<evidence type="ECO:0000313" key="7">
    <source>
        <dbReference type="Proteomes" id="UP001150569"/>
    </source>
</evidence>
<organism evidence="6 7">
    <name type="scientific">Tieghemiomyces parasiticus</name>
    <dbReference type="NCBI Taxonomy" id="78921"/>
    <lineage>
        <taxon>Eukaryota</taxon>
        <taxon>Fungi</taxon>
        <taxon>Fungi incertae sedis</taxon>
        <taxon>Zoopagomycota</taxon>
        <taxon>Kickxellomycotina</taxon>
        <taxon>Dimargaritomycetes</taxon>
        <taxon>Dimargaritales</taxon>
        <taxon>Dimargaritaceae</taxon>
        <taxon>Tieghemiomyces</taxon>
    </lineage>
</organism>
<dbReference type="EMBL" id="JANBPT010000334">
    <property type="protein sequence ID" value="KAJ1923441.1"/>
    <property type="molecule type" value="Genomic_DNA"/>
</dbReference>
<gene>
    <name evidence="6" type="ORF">IWQ60_005884</name>
</gene>
<keyword evidence="1" id="KW-0808">Transferase</keyword>
<reference evidence="6" key="1">
    <citation type="submission" date="2022-07" db="EMBL/GenBank/DDBJ databases">
        <title>Phylogenomic reconstructions and comparative analyses of Kickxellomycotina fungi.</title>
        <authorList>
            <person name="Reynolds N.K."/>
            <person name="Stajich J.E."/>
            <person name="Barry K."/>
            <person name="Grigoriev I.V."/>
            <person name="Crous P."/>
            <person name="Smith M.E."/>
        </authorList>
    </citation>
    <scope>NUCLEOTIDE SEQUENCE</scope>
    <source>
        <strain evidence="6">RSA 861</strain>
    </source>
</reference>
<dbReference type="InterPro" id="IPR000719">
    <property type="entry name" value="Prot_kinase_dom"/>
</dbReference>
<dbReference type="Gene3D" id="1.10.510.10">
    <property type="entry name" value="Transferase(Phosphotransferase) domain 1"/>
    <property type="match status" value="1"/>
</dbReference>
<keyword evidence="2" id="KW-0547">Nucleotide-binding</keyword>